<feature type="region of interest" description="Disordered" evidence="1">
    <location>
        <begin position="203"/>
        <end position="236"/>
    </location>
</feature>
<feature type="compositionally biased region" description="Basic and acidic residues" evidence="1">
    <location>
        <begin position="205"/>
        <end position="215"/>
    </location>
</feature>
<protein>
    <submittedName>
        <fullName evidence="2">Uncharacterized protein</fullName>
    </submittedName>
</protein>
<organism evidence="2 3">
    <name type="scientific">Geodermatophilus normandii</name>
    <dbReference type="NCBI Taxonomy" id="1137989"/>
    <lineage>
        <taxon>Bacteria</taxon>
        <taxon>Bacillati</taxon>
        <taxon>Actinomycetota</taxon>
        <taxon>Actinomycetes</taxon>
        <taxon>Geodermatophilales</taxon>
        <taxon>Geodermatophilaceae</taxon>
        <taxon>Geodermatophilus</taxon>
    </lineage>
</organism>
<dbReference type="RefSeq" id="WP_163478445.1">
    <property type="nucleotide sequence ID" value="NZ_JAAGWE010000037.1"/>
</dbReference>
<dbReference type="Proteomes" id="UP000471126">
    <property type="component" value="Unassembled WGS sequence"/>
</dbReference>
<dbReference type="EMBL" id="JAAGWE010000037">
    <property type="protein sequence ID" value="NEM08338.1"/>
    <property type="molecule type" value="Genomic_DNA"/>
</dbReference>
<dbReference type="AlphaFoldDB" id="A0A6P0GLW1"/>
<gene>
    <name evidence="2" type="ORF">GCU54_20410</name>
</gene>
<evidence type="ECO:0000313" key="3">
    <source>
        <dbReference type="Proteomes" id="UP000471126"/>
    </source>
</evidence>
<evidence type="ECO:0000256" key="1">
    <source>
        <dbReference type="SAM" id="MobiDB-lite"/>
    </source>
</evidence>
<accession>A0A6P0GLW1</accession>
<evidence type="ECO:0000313" key="2">
    <source>
        <dbReference type="EMBL" id="NEM08338.1"/>
    </source>
</evidence>
<reference evidence="2 3" key="1">
    <citation type="submission" date="2019-12" db="EMBL/GenBank/DDBJ databases">
        <title>WGS of CPCC 203550 I12A-02606.</title>
        <authorList>
            <person name="Jiang Z."/>
        </authorList>
    </citation>
    <scope>NUCLEOTIDE SEQUENCE [LARGE SCALE GENOMIC DNA]</scope>
    <source>
        <strain evidence="2 3">I12A-02606</strain>
    </source>
</reference>
<comment type="caution">
    <text evidence="2">The sequence shown here is derived from an EMBL/GenBank/DDBJ whole genome shotgun (WGS) entry which is preliminary data.</text>
</comment>
<sequence length="530" mass="58141">MPDPRLRPDDLRGRRWREDLHEHITPVQVVVDPLVEKAAREVGRRRAEEVTSARLPLDLVAEVVNRLDAEDLHDSLRLLLCQPNMLVVSLQQAQAEGTLDADDPAGHVELVTGLVADRAYPDFLDELVDLALRPEVLDPLVRQHGLQAGAVPREELVQRLRSEGIDVREGRFVEQLARALGEVASGDRGGDEAGVRTAVPVAPMPDEKEQPDRMEQPAGMGQTVPHDRGTTPRAADACPPPVLWNVDCRLSVPGRRVASQPRGDLLMLPPTISFLYQFSERQPLFAAMDTLRERALGGDLFNPVAVSEEDLEDPRAVGEGAGDSDELCDLRLISYSWNNEVDPLTLRRRADVAAVIGVRDPAATSVVNTEFARAADQLIDVLAATAMDSRRYGLEWARAVATELSLQLAGSLQTALTGGVLVDVALWRRQFDLASGMFRSRVLRGLLGVGLDPDTSPAPAIRRVLPSARFDAASLYREWRSLELVLRLARRLATGQAVDDGEFTRPAAAAVTLRALRGRLRVLSDQTTSR</sequence>
<proteinExistence type="predicted"/>
<name>A0A6P0GLW1_9ACTN</name>